<dbReference type="PANTHER" id="PTHR11003:SF291">
    <property type="entry name" value="IP11374P"/>
    <property type="match status" value="1"/>
</dbReference>
<dbReference type="EMBL" id="KN848899">
    <property type="protein sequence ID" value="KIR59785.1"/>
    <property type="molecule type" value="Genomic_DNA"/>
</dbReference>
<feature type="region of interest" description="Disordered" evidence="9">
    <location>
        <begin position="654"/>
        <end position="688"/>
    </location>
</feature>
<name>A0ABR5B870_CRYGA</name>
<feature type="compositionally biased region" description="Basic and acidic residues" evidence="9">
    <location>
        <begin position="507"/>
        <end position="522"/>
    </location>
</feature>
<keyword evidence="2 8" id="KW-0813">Transport</keyword>
<feature type="domain" description="Potassium channel" evidence="11">
    <location>
        <begin position="228"/>
        <end position="294"/>
    </location>
</feature>
<keyword evidence="3 8" id="KW-0812">Transmembrane</keyword>
<evidence type="ECO:0000256" key="8">
    <source>
        <dbReference type="RuleBase" id="RU003857"/>
    </source>
</evidence>
<feature type="transmembrane region" description="Helical" evidence="10">
    <location>
        <begin position="404"/>
        <end position="429"/>
    </location>
</feature>
<feature type="transmembrane region" description="Helical" evidence="10">
    <location>
        <begin position="174"/>
        <end position="197"/>
    </location>
</feature>
<keyword evidence="7 8" id="KW-0407">Ion channel</keyword>
<dbReference type="InterPro" id="IPR013099">
    <property type="entry name" value="K_chnl_dom"/>
</dbReference>
<evidence type="ECO:0000256" key="2">
    <source>
        <dbReference type="ARBA" id="ARBA00022448"/>
    </source>
</evidence>
<evidence type="ECO:0000256" key="4">
    <source>
        <dbReference type="ARBA" id="ARBA00022989"/>
    </source>
</evidence>
<evidence type="ECO:0000256" key="9">
    <source>
        <dbReference type="SAM" id="MobiDB-lite"/>
    </source>
</evidence>
<feature type="domain" description="Potassium channel" evidence="11">
    <location>
        <begin position="357"/>
        <end position="421"/>
    </location>
</feature>
<keyword evidence="5 8" id="KW-0406">Ion transport</keyword>
<evidence type="ECO:0000256" key="10">
    <source>
        <dbReference type="SAM" id="Phobius"/>
    </source>
</evidence>
<keyword evidence="13" id="KW-1185">Reference proteome</keyword>
<reference evidence="12 13" key="1">
    <citation type="submission" date="2015-01" db="EMBL/GenBank/DDBJ databases">
        <title>The Genome Sequence of Cryptococcus gattii CA1873.</title>
        <authorList>
            <consortium name="The Broad Institute Genomics Platform"/>
            <person name="Cuomo C."/>
            <person name="Litvintseva A."/>
            <person name="Chen Y."/>
            <person name="Heitman J."/>
            <person name="Sun S."/>
            <person name="Springer D."/>
            <person name="Dromer F."/>
            <person name="Young S."/>
            <person name="Zeng Q."/>
            <person name="Gargeya S."/>
            <person name="Abouelleil A."/>
            <person name="Alvarado L."/>
            <person name="Chapman S.B."/>
            <person name="Gainer-Dewar J."/>
            <person name="Goldberg J."/>
            <person name="Griggs A."/>
            <person name="Gujja S."/>
            <person name="Hansen M."/>
            <person name="Howarth C."/>
            <person name="Imamovic A."/>
            <person name="Larimer J."/>
            <person name="Murphy C."/>
            <person name="Naylor J."/>
            <person name="Pearson M."/>
            <person name="Priest M."/>
            <person name="Roberts A."/>
            <person name="Saif S."/>
            <person name="Shea T."/>
            <person name="Sykes S."/>
            <person name="Wortman J."/>
            <person name="Nusbaum C."/>
            <person name="Birren B."/>
        </authorList>
    </citation>
    <scope>NUCLEOTIDE SEQUENCE [LARGE SCALE GENOMIC DNA]</scope>
    <source>
        <strain evidence="12 13">CA1873</strain>
    </source>
</reference>
<evidence type="ECO:0000256" key="5">
    <source>
        <dbReference type="ARBA" id="ARBA00023065"/>
    </source>
</evidence>
<dbReference type="SUPFAM" id="SSF81324">
    <property type="entry name" value="Voltage-gated potassium channels"/>
    <property type="match status" value="2"/>
</dbReference>
<accession>A0ABR5B870</accession>
<feature type="transmembrane region" description="Helical" evidence="10">
    <location>
        <begin position="347"/>
        <end position="368"/>
    </location>
</feature>
<keyword evidence="4 10" id="KW-1133">Transmembrane helix</keyword>
<feature type="compositionally biased region" description="Basic and acidic residues" evidence="9">
    <location>
        <begin position="676"/>
        <end position="687"/>
    </location>
</feature>
<feature type="region of interest" description="Disordered" evidence="9">
    <location>
        <begin position="730"/>
        <end position="763"/>
    </location>
</feature>
<evidence type="ECO:0000313" key="12">
    <source>
        <dbReference type="EMBL" id="KIR59785.1"/>
    </source>
</evidence>
<feature type="transmembrane region" description="Helical" evidence="10">
    <location>
        <begin position="374"/>
        <end position="392"/>
    </location>
</feature>
<dbReference type="Gene3D" id="1.10.287.70">
    <property type="match status" value="2"/>
</dbReference>
<organism evidence="12 13">
    <name type="scientific">Cryptococcus bacillisporus CA1873</name>
    <dbReference type="NCBI Taxonomy" id="1296111"/>
    <lineage>
        <taxon>Eukaryota</taxon>
        <taxon>Fungi</taxon>
        <taxon>Dikarya</taxon>
        <taxon>Basidiomycota</taxon>
        <taxon>Agaricomycotina</taxon>
        <taxon>Tremellomycetes</taxon>
        <taxon>Tremellales</taxon>
        <taxon>Cryptococcaceae</taxon>
        <taxon>Cryptococcus</taxon>
        <taxon>Cryptococcus gattii species complex</taxon>
    </lineage>
</organism>
<evidence type="ECO:0000256" key="3">
    <source>
        <dbReference type="ARBA" id="ARBA00022692"/>
    </source>
</evidence>
<comment type="similarity">
    <text evidence="8">Belongs to the two pore domain potassium channel (TC 1.A.1.8) family.</text>
</comment>
<evidence type="ECO:0000256" key="1">
    <source>
        <dbReference type="ARBA" id="ARBA00004141"/>
    </source>
</evidence>
<feature type="region of interest" description="Disordered" evidence="9">
    <location>
        <begin position="478"/>
        <end position="574"/>
    </location>
</feature>
<feature type="region of interest" description="Disordered" evidence="9">
    <location>
        <begin position="1"/>
        <end position="35"/>
    </location>
</feature>
<feature type="transmembrane region" description="Helical" evidence="10">
    <location>
        <begin position="272"/>
        <end position="295"/>
    </location>
</feature>
<evidence type="ECO:0000259" key="11">
    <source>
        <dbReference type="Pfam" id="PF07885"/>
    </source>
</evidence>
<dbReference type="InterPro" id="IPR003280">
    <property type="entry name" value="2pore_dom_K_chnl"/>
</dbReference>
<dbReference type="Proteomes" id="UP000053800">
    <property type="component" value="Unassembled WGS sequence"/>
</dbReference>
<sequence length="801" mass="90080">MGTPSPQSVSSTTTTKPSRRQHNPVAQRKEKQQVQAVKKENCHVKDITSRSCRVFKKKNLRTFAKYCPLISAILAPFSTLMDIPALSQKWYSQNGVTQPDPKASLALSGVSLALNVIANILLVMRFSSKGPFWVNHSIKWSLYCWLGKTVVAAVNLIVFGILTRNDASYQYLEGFWCAIVSFIGSTIISFTLLSHYFLAFGHLESGNRDVRSQGRRFMLSVTAFIAILGVQSLVFSRIENWEYVDGIYMSVQTALTIGYGDFVPTTTAGKVLIFPFSVLTMSQLGNEVALIISFISQRAEKRRKKWRRRYERAIHREANSMRPKAGLMEEMALVYRINSREELIIQLYDLIWSVISLIVFWVLGAAAFSQIEGWSYGNAMYMVMVLSLTIGFGDYTPVQPAGKVVFIVYALMAVPIVTSFALQTITGLLSTVSQRDVNRETFIIDQQRSPEAFAPHVDYIERYHKSYADLRDKLLQGNIASDGRDGRGKNEDDASEGEDNEAGAGAEARERDASNESKRHLQGEGSTQIDVHGTEESGVDEVIDQPREMEKEDLKEDTQRERDEQSPHPAVVESESGDRFIISVEERQLEVDLLKQLLATIVSFEVEARQMLLDSMHKGVERTILLADRNMQIRDVKDIRGDDASIVSVWAGKEQAQRNATDKGKNNKSPPAPGADPDKEHHSEKSQSDMLTKVINYRSLFAEILVLGGILQKLEGAEMKQFERWRGTLLEDHGGDGDEGPGEDEEMTGEIREVDNRLAEGDAKDMKVLGKERWSGLMKDLIKRQARKMRHKDGLDKEDMV</sequence>
<gene>
    <name evidence="12" type="ORF">I314_04218</name>
</gene>
<feature type="compositionally biased region" description="Low complexity" evidence="9">
    <location>
        <begin position="1"/>
        <end position="16"/>
    </location>
</feature>
<feature type="compositionally biased region" description="Basic and acidic residues" evidence="9">
    <location>
        <begin position="482"/>
        <end position="492"/>
    </location>
</feature>
<feature type="compositionally biased region" description="Basic and acidic residues" evidence="9">
    <location>
        <begin position="544"/>
        <end position="566"/>
    </location>
</feature>
<evidence type="ECO:0000313" key="13">
    <source>
        <dbReference type="Proteomes" id="UP000053800"/>
    </source>
</evidence>
<evidence type="ECO:0000256" key="6">
    <source>
        <dbReference type="ARBA" id="ARBA00023136"/>
    </source>
</evidence>
<dbReference type="Pfam" id="PF07885">
    <property type="entry name" value="Ion_trans_2"/>
    <property type="match status" value="2"/>
</dbReference>
<dbReference type="GO" id="GO:0034220">
    <property type="term" value="P:monoatomic ion transmembrane transport"/>
    <property type="evidence" value="ECO:0007669"/>
    <property type="project" value="UniProtKB-KW"/>
</dbReference>
<feature type="transmembrane region" description="Helical" evidence="10">
    <location>
        <begin position="63"/>
        <end position="83"/>
    </location>
</feature>
<feature type="compositionally biased region" description="Basic and acidic residues" evidence="9">
    <location>
        <begin position="749"/>
        <end position="763"/>
    </location>
</feature>
<feature type="transmembrane region" description="Helical" evidence="10">
    <location>
        <begin position="217"/>
        <end position="235"/>
    </location>
</feature>
<feature type="compositionally biased region" description="Acidic residues" evidence="9">
    <location>
        <begin position="737"/>
        <end position="748"/>
    </location>
</feature>
<comment type="subcellular location">
    <subcellularLocation>
        <location evidence="1">Membrane</location>
        <topology evidence="1">Multi-pass membrane protein</topology>
    </subcellularLocation>
</comment>
<dbReference type="PANTHER" id="PTHR11003">
    <property type="entry name" value="POTASSIUM CHANNEL, SUBFAMILY K"/>
    <property type="match status" value="1"/>
</dbReference>
<proteinExistence type="inferred from homology"/>
<dbReference type="PRINTS" id="PR01333">
    <property type="entry name" value="2POREKCHANEL"/>
</dbReference>
<feature type="transmembrane region" description="Helical" evidence="10">
    <location>
        <begin position="142"/>
        <end position="162"/>
    </location>
</feature>
<protein>
    <submittedName>
        <fullName evidence="12">Potassium channel protein</fullName>
    </submittedName>
</protein>
<feature type="transmembrane region" description="Helical" evidence="10">
    <location>
        <begin position="103"/>
        <end position="122"/>
    </location>
</feature>
<evidence type="ECO:0000256" key="7">
    <source>
        <dbReference type="ARBA" id="ARBA00023303"/>
    </source>
</evidence>
<keyword evidence="6 10" id="KW-0472">Membrane</keyword>